<organism evidence="5 6">
    <name type="scientific">Xenoophorus captivus</name>
    <dbReference type="NCBI Taxonomy" id="1517983"/>
    <lineage>
        <taxon>Eukaryota</taxon>
        <taxon>Metazoa</taxon>
        <taxon>Chordata</taxon>
        <taxon>Craniata</taxon>
        <taxon>Vertebrata</taxon>
        <taxon>Euteleostomi</taxon>
        <taxon>Actinopterygii</taxon>
        <taxon>Neopterygii</taxon>
        <taxon>Teleostei</taxon>
        <taxon>Neoteleostei</taxon>
        <taxon>Acanthomorphata</taxon>
        <taxon>Ovalentaria</taxon>
        <taxon>Atherinomorphae</taxon>
        <taxon>Cyprinodontiformes</taxon>
        <taxon>Goodeidae</taxon>
        <taxon>Xenoophorus</taxon>
    </lineage>
</organism>
<keyword evidence="4" id="KW-0472">Membrane</keyword>
<feature type="compositionally biased region" description="Basic and acidic residues" evidence="3">
    <location>
        <begin position="22"/>
        <end position="53"/>
    </location>
</feature>
<keyword evidence="6" id="KW-1185">Reference proteome</keyword>
<gene>
    <name evidence="5" type="ORF">XENOCAPTIV_000875</name>
</gene>
<accession>A0ABV0R611</accession>
<comment type="similarity">
    <text evidence="1">Belongs to the LEO1 family.</text>
</comment>
<reference evidence="5 6" key="1">
    <citation type="submission" date="2021-06" db="EMBL/GenBank/DDBJ databases">
        <authorList>
            <person name="Palmer J.M."/>
        </authorList>
    </citation>
    <scope>NUCLEOTIDE SEQUENCE [LARGE SCALE GENOMIC DNA]</scope>
    <source>
        <strain evidence="5 6">XC_2019</strain>
        <tissue evidence="5">Muscle</tissue>
    </source>
</reference>
<dbReference type="Pfam" id="PF04004">
    <property type="entry name" value="Leo1"/>
    <property type="match status" value="1"/>
</dbReference>
<feature type="compositionally biased region" description="Polar residues" evidence="3">
    <location>
        <begin position="1"/>
        <end position="20"/>
    </location>
</feature>
<dbReference type="Proteomes" id="UP001434883">
    <property type="component" value="Unassembled WGS sequence"/>
</dbReference>
<evidence type="ECO:0000256" key="1">
    <source>
        <dbReference type="ARBA" id="ARBA00010903"/>
    </source>
</evidence>
<comment type="caution">
    <text evidence="5">The sequence shown here is derived from an EMBL/GenBank/DDBJ whole genome shotgun (WGS) entry which is preliminary data.</text>
</comment>
<sequence>MHSDPRTPQSGPGTPHSNGEASGRENQSDDEKWEGGAKSDQSEDEEEKRHYSDEDRENSDDEGPRNRKPGTVPVVLKMKGLRHTKKAADPRTASGIHLLTCFNVSCSHHSMSLHLGNEVFDVYKAPLQGDHNHLFIRQGTGLQGQAVFKTKLTFRPHSTDSATHRKMTLSLADRCSKTQKIRILPMAGRDPESQRNEMIKVMLAGILSIYAFLPTCTGILLSPPRPNEFAYG</sequence>
<proteinExistence type="inferred from homology"/>
<evidence type="ECO:0000256" key="2">
    <source>
        <dbReference type="ARBA" id="ARBA00019689"/>
    </source>
</evidence>
<dbReference type="EMBL" id="JAHRIN010034689">
    <property type="protein sequence ID" value="MEQ2203570.1"/>
    <property type="molecule type" value="Genomic_DNA"/>
</dbReference>
<name>A0ABV0R611_9TELE</name>
<dbReference type="InterPro" id="IPR007149">
    <property type="entry name" value="Leo1"/>
</dbReference>
<protein>
    <recommendedName>
        <fullName evidence="2">RNA polymerase-associated protein LEO1</fullName>
    </recommendedName>
</protein>
<evidence type="ECO:0000256" key="4">
    <source>
        <dbReference type="SAM" id="Phobius"/>
    </source>
</evidence>
<keyword evidence="4" id="KW-0812">Transmembrane</keyword>
<feature type="region of interest" description="Disordered" evidence="3">
    <location>
        <begin position="1"/>
        <end position="76"/>
    </location>
</feature>
<dbReference type="PANTHER" id="PTHR23146">
    <property type="entry name" value="LEO1 PROTEIN"/>
    <property type="match status" value="1"/>
</dbReference>
<evidence type="ECO:0000313" key="5">
    <source>
        <dbReference type="EMBL" id="MEQ2203570.1"/>
    </source>
</evidence>
<dbReference type="PANTHER" id="PTHR23146:SF0">
    <property type="entry name" value="RNA POLYMERASE-ASSOCIATED PROTEIN LEO1"/>
    <property type="match status" value="1"/>
</dbReference>
<feature type="transmembrane region" description="Helical" evidence="4">
    <location>
        <begin position="201"/>
        <end position="221"/>
    </location>
</feature>
<evidence type="ECO:0000313" key="6">
    <source>
        <dbReference type="Proteomes" id="UP001434883"/>
    </source>
</evidence>
<evidence type="ECO:0000256" key="3">
    <source>
        <dbReference type="SAM" id="MobiDB-lite"/>
    </source>
</evidence>
<keyword evidence="4" id="KW-1133">Transmembrane helix</keyword>